<dbReference type="AlphaFoldDB" id="A0A6C0L3P3"/>
<accession>A0A6C0L3P3</accession>
<proteinExistence type="predicted"/>
<reference evidence="1" key="1">
    <citation type="journal article" date="2020" name="Nature">
        <title>Giant virus diversity and host interactions through global metagenomics.</title>
        <authorList>
            <person name="Schulz F."/>
            <person name="Roux S."/>
            <person name="Paez-Espino D."/>
            <person name="Jungbluth S."/>
            <person name="Walsh D.A."/>
            <person name="Denef V.J."/>
            <person name="McMahon K.D."/>
            <person name="Konstantinidis K.T."/>
            <person name="Eloe-Fadrosh E.A."/>
            <person name="Kyrpides N.C."/>
            <person name="Woyke T."/>
        </authorList>
    </citation>
    <scope>NUCLEOTIDE SEQUENCE</scope>
    <source>
        <strain evidence="1">GVMAG-S-ERX555907-94</strain>
    </source>
</reference>
<organism evidence="1">
    <name type="scientific">viral metagenome</name>
    <dbReference type="NCBI Taxonomy" id="1070528"/>
    <lineage>
        <taxon>unclassified sequences</taxon>
        <taxon>metagenomes</taxon>
        <taxon>organismal metagenomes</taxon>
    </lineage>
</organism>
<evidence type="ECO:0000313" key="1">
    <source>
        <dbReference type="EMBL" id="QHU23447.1"/>
    </source>
</evidence>
<protein>
    <submittedName>
        <fullName evidence="1">Uncharacterized protein</fullName>
    </submittedName>
</protein>
<dbReference type="EMBL" id="MN741029">
    <property type="protein sequence ID" value="QHU23447.1"/>
    <property type="molecule type" value="Genomic_DNA"/>
</dbReference>
<sequence>MKLTTEQLIILVLLKKGLSYDILSLIMRFYKKSEKEHYYIEQGIKQNRLRRIDGRVYIQGWRRFSSEREIERTHQCIRPEIIDDKFLLLMDIKHFQRCFLSERIPGNNYVVLREISLKDKITMINILSQDKSIDHIRERLGAMVTFNTFSEKMSEYIVEEALYAEKRYYEHGIYYDENMNIRIVNY</sequence>
<name>A0A6C0L3P3_9ZZZZ</name>